<dbReference type="EMBL" id="RSDZ01000174">
    <property type="protein sequence ID" value="RXG41783.1"/>
    <property type="molecule type" value="Genomic_DNA"/>
</dbReference>
<gene>
    <name evidence="5" type="ORF">VDGE_30535</name>
</gene>
<evidence type="ECO:0000256" key="3">
    <source>
        <dbReference type="ARBA" id="ARBA00023004"/>
    </source>
</evidence>
<sequence length="428" mass="48179">MAPEPSSSHRLPAGNSSFVLVLFGTATVLLVLQGLIFRWRRYLRLQHIPGPPTAGWSRLWLLRQALGGECHKAFSETNEKYGPIAKVGPYHVLTSDPDLIRRINAARTPYKRSEWYKAVRFDPDKDNLATCSPEKHLELRAKMAAGYSGKEVDGVESKIDKNIFALVRLLETRYIATNCSFDFGRKAQYFTLDVISDLAYGDPFGFLDEDADQYSYIQIAEGQFSMFLTLTIYPWIISFLSSPLLRSLLPTDQDLVGFGKFMGIVKEKATIRSILLLIITTPRVHAALLSEIAALTPALTADQVISDERARKLPYLQAVIKEGLRWFPPVTGMLSKQVPPSGDEWKGVRLPPGTLVGFSAWGVMRARHFWGDDAAEFRPERWLEVPLERLREMEATLGLTFGYGKWHCLGKEVALIELNKVFVEASRA</sequence>
<evidence type="ECO:0000256" key="1">
    <source>
        <dbReference type="ARBA" id="ARBA00022617"/>
    </source>
</evidence>
<dbReference type="GO" id="GO:0016705">
    <property type="term" value="F:oxidoreductase activity, acting on paired donors, with incorporation or reduction of molecular oxygen"/>
    <property type="evidence" value="ECO:0007669"/>
    <property type="project" value="InterPro"/>
</dbReference>
<reference evidence="5 6" key="1">
    <citation type="submission" date="2018-12" db="EMBL/GenBank/DDBJ databases">
        <title>Genome of Verticillium dahliae isolate Getta Getta.</title>
        <authorList>
            <person name="Gardiner D.M."/>
        </authorList>
    </citation>
    <scope>NUCLEOTIDE SEQUENCE [LARGE SCALE GENOMIC DNA]</scope>
    <source>
        <strain evidence="5 6">Getta Getta</strain>
    </source>
</reference>
<dbReference type="Gene3D" id="1.10.630.10">
    <property type="entry name" value="Cytochrome P450"/>
    <property type="match status" value="2"/>
</dbReference>
<organism evidence="5 6">
    <name type="scientific">Verticillium dahliae</name>
    <name type="common">Verticillium wilt</name>
    <dbReference type="NCBI Taxonomy" id="27337"/>
    <lineage>
        <taxon>Eukaryota</taxon>
        <taxon>Fungi</taxon>
        <taxon>Dikarya</taxon>
        <taxon>Ascomycota</taxon>
        <taxon>Pezizomycotina</taxon>
        <taxon>Sordariomycetes</taxon>
        <taxon>Hypocreomycetidae</taxon>
        <taxon>Glomerellales</taxon>
        <taxon>Plectosphaerellaceae</taxon>
        <taxon>Verticillium</taxon>
    </lineage>
</organism>
<dbReference type="Proteomes" id="UP000288725">
    <property type="component" value="Unassembled WGS sequence"/>
</dbReference>
<keyword evidence="3" id="KW-0408">Iron</keyword>
<evidence type="ECO:0008006" key="7">
    <source>
        <dbReference type="Google" id="ProtNLM"/>
    </source>
</evidence>
<dbReference type="InterPro" id="IPR036396">
    <property type="entry name" value="Cyt_P450_sf"/>
</dbReference>
<keyword evidence="2" id="KW-0479">Metal-binding</keyword>
<dbReference type="SUPFAM" id="SSF48264">
    <property type="entry name" value="Cytochrome P450"/>
    <property type="match status" value="1"/>
</dbReference>
<dbReference type="PANTHER" id="PTHR24305">
    <property type="entry name" value="CYTOCHROME P450"/>
    <property type="match status" value="1"/>
</dbReference>
<dbReference type="GO" id="GO:0020037">
    <property type="term" value="F:heme binding"/>
    <property type="evidence" value="ECO:0007669"/>
    <property type="project" value="InterPro"/>
</dbReference>
<name>A0A444RKM9_VERDA</name>
<dbReference type="GO" id="GO:0004497">
    <property type="term" value="F:monooxygenase activity"/>
    <property type="evidence" value="ECO:0007669"/>
    <property type="project" value="InterPro"/>
</dbReference>
<keyword evidence="4" id="KW-0472">Membrane</keyword>
<dbReference type="InterPro" id="IPR001128">
    <property type="entry name" value="Cyt_P450"/>
</dbReference>
<comment type="caution">
    <text evidence="5">The sequence shown here is derived from an EMBL/GenBank/DDBJ whole genome shotgun (WGS) entry which is preliminary data.</text>
</comment>
<feature type="transmembrane region" description="Helical" evidence="4">
    <location>
        <begin position="224"/>
        <end position="245"/>
    </location>
</feature>
<evidence type="ECO:0000256" key="4">
    <source>
        <dbReference type="SAM" id="Phobius"/>
    </source>
</evidence>
<accession>A0A444RKM9</accession>
<keyword evidence="4" id="KW-1133">Transmembrane helix</keyword>
<proteinExistence type="predicted"/>
<evidence type="ECO:0000313" key="5">
    <source>
        <dbReference type="EMBL" id="RXG41783.1"/>
    </source>
</evidence>
<dbReference type="InterPro" id="IPR050121">
    <property type="entry name" value="Cytochrome_P450_monoxygenase"/>
</dbReference>
<keyword evidence="4" id="KW-0812">Transmembrane</keyword>
<dbReference type="Pfam" id="PF00067">
    <property type="entry name" value="p450"/>
    <property type="match status" value="2"/>
</dbReference>
<protein>
    <recommendedName>
        <fullName evidence="7">Pisatin demethylase</fullName>
    </recommendedName>
</protein>
<evidence type="ECO:0000256" key="2">
    <source>
        <dbReference type="ARBA" id="ARBA00022723"/>
    </source>
</evidence>
<dbReference type="AlphaFoldDB" id="A0A444RKM9"/>
<feature type="transmembrane region" description="Helical" evidence="4">
    <location>
        <begin position="17"/>
        <end position="37"/>
    </location>
</feature>
<evidence type="ECO:0000313" key="6">
    <source>
        <dbReference type="Proteomes" id="UP000288725"/>
    </source>
</evidence>
<keyword evidence="1" id="KW-0349">Heme</keyword>
<dbReference type="GO" id="GO:0005506">
    <property type="term" value="F:iron ion binding"/>
    <property type="evidence" value="ECO:0007669"/>
    <property type="project" value="InterPro"/>
</dbReference>
<dbReference type="PANTHER" id="PTHR24305:SF168">
    <property type="entry name" value="P450, PUTATIVE (EUROFUNG)-RELATED"/>
    <property type="match status" value="1"/>
</dbReference>